<dbReference type="InterPro" id="IPR001173">
    <property type="entry name" value="Glyco_trans_2-like"/>
</dbReference>
<proteinExistence type="inferred from homology"/>
<dbReference type="Proteomes" id="UP000318102">
    <property type="component" value="Unassembled WGS sequence"/>
</dbReference>
<keyword evidence="4" id="KW-0808">Transferase</keyword>
<comment type="caution">
    <text evidence="7">The sequence shown here is derived from an EMBL/GenBank/DDBJ whole genome shotgun (WGS) entry which is preliminary data.</text>
</comment>
<feature type="repeat" description="TPR" evidence="5">
    <location>
        <begin position="501"/>
        <end position="534"/>
    </location>
</feature>
<protein>
    <submittedName>
        <fullName evidence="7">Glycosyltransferase</fullName>
    </submittedName>
</protein>
<dbReference type="Gene3D" id="3.90.550.10">
    <property type="entry name" value="Spore Coat Polysaccharide Biosynthesis Protein SpsA, Chain A"/>
    <property type="match status" value="1"/>
</dbReference>
<evidence type="ECO:0000256" key="4">
    <source>
        <dbReference type="ARBA" id="ARBA00022679"/>
    </source>
</evidence>
<dbReference type="OrthoDB" id="8936324at2"/>
<dbReference type="CDD" id="cd02440">
    <property type="entry name" value="AdoMet_MTases"/>
    <property type="match status" value="1"/>
</dbReference>
<sequence length="583" mass="66805">MLTSIVILTHNKLDYTIQCIESIRRYTRPNSYEIIVVDNKSTDETVPWLSAQSDIRVIYNEQNEGFPKGCNQGIEISNGDHILLLNNDVIVTENWLDNLIGCLTSDEDIGAVSCVTNHCSYGQTIPVSYNSVESMQLFAKQYNYSNRNQWEERLKLVGFCMLIRKSVVDQIGLLDERFTPGNYEDDDYSVRIRKAGYKLILCKDTFIHHFGSVSFKENTSFLQLLERNVGLFESKWGFNPDQSQMIQNDIVSLINCEADASINVLEIGCGSGGTLLAIKNKFKNSELYGIEMNPAEAEVASLIANINVVDFSNLDLELELTYPAATFDYIIISDSLAKLYDPEAFVRELRHYLKREGKLLMKTRNMLHHLVVTQFVKGSWFYSELDALKKPNIRYFTQQDVKTMLSRTGYQEEVLVGVKGRESLEEKLFMEKLSLVGNPQFLEQTEAKYYIVQARKDILDDLVTEIDANRNNKEHNIGILQPYSAEKVISTIVSKHVEKPVELLNYLAVTHFEQGFYDRVIPFLESALQLSPDDIEVLYNMTYVLHFLGEQRVSMTYADRLKRLDEAAYTDLLELFVTPSHSK</sequence>
<comment type="pathway">
    <text evidence="1">Cell wall biogenesis; cell wall polysaccharide biosynthesis.</text>
</comment>
<keyword evidence="8" id="KW-1185">Reference proteome</keyword>
<dbReference type="EMBL" id="VNJK01000002">
    <property type="protein sequence ID" value="TVX89440.1"/>
    <property type="molecule type" value="Genomic_DNA"/>
</dbReference>
<dbReference type="PANTHER" id="PTHR43179">
    <property type="entry name" value="RHAMNOSYLTRANSFERASE WBBL"/>
    <property type="match status" value="1"/>
</dbReference>
<dbReference type="RefSeq" id="WP_144991939.1">
    <property type="nucleotide sequence ID" value="NZ_VNJK01000002.1"/>
</dbReference>
<dbReference type="GO" id="GO:0016757">
    <property type="term" value="F:glycosyltransferase activity"/>
    <property type="evidence" value="ECO:0007669"/>
    <property type="project" value="UniProtKB-KW"/>
</dbReference>
<name>A0A559IPD4_9BACL</name>
<feature type="domain" description="Glycosyltransferase 2-like" evidence="6">
    <location>
        <begin position="4"/>
        <end position="171"/>
    </location>
</feature>
<evidence type="ECO:0000259" key="6">
    <source>
        <dbReference type="Pfam" id="PF00535"/>
    </source>
</evidence>
<accession>A0A559IPD4</accession>
<dbReference type="PROSITE" id="PS50005">
    <property type="entry name" value="TPR"/>
    <property type="match status" value="1"/>
</dbReference>
<dbReference type="InterPro" id="IPR011990">
    <property type="entry name" value="TPR-like_helical_dom_sf"/>
</dbReference>
<dbReference type="SUPFAM" id="SSF48452">
    <property type="entry name" value="TPR-like"/>
    <property type="match status" value="1"/>
</dbReference>
<comment type="similarity">
    <text evidence="2">Belongs to the glycosyltransferase 2 family.</text>
</comment>
<dbReference type="CDD" id="cd04186">
    <property type="entry name" value="GT_2_like_c"/>
    <property type="match status" value="1"/>
</dbReference>
<dbReference type="SUPFAM" id="SSF53448">
    <property type="entry name" value="Nucleotide-diphospho-sugar transferases"/>
    <property type="match status" value="1"/>
</dbReference>
<evidence type="ECO:0000313" key="7">
    <source>
        <dbReference type="EMBL" id="TVX89440.1"/>
    </source>
</evidence>
<dbReference type="Gene3D" id="3.40.50.150">
    <property type="entry name" value="Vaccinia Virus protein VP39"/>
    <property type="match status" value="1"/>
</dbReference>
<dbReference type="PANTHER" id="PTHR43179:SF12">
    <property type="entry name" value="GALACTOFURANOSYLTRANSFERASE GLFT2"/>
    <property type="match status" value="1"/>
</dbReference>
<evidence type="ECO:0000256" key="3">
    <source>
        <dbReference type="ARBA" id="ARBA00022676"/>
    </source>
</evidence>
<evidence type="ECO:0000256" key="1">
    <source>
        <dbReference type="ARBA" id="ARBA00004776"/>
    </source>
</evidence>
<dbReference type="InterPro" id="IPR019734">
    <property type="entry name" value="TPR_rpt"/>
</dbReference>
<evidence type="ECO:0000256" key="5">
    <source>
        <dbReference type="PROSITE-ProRule" id="PRU00339"/>
    </source>
</evidence>
<dbReference type="SUPFAM" id="SSF53335">
    <property type="entry name" value="S-adenosyl-L-methionine-dependent methyltransferases"/>
    <property type="match status" value="1"/>
</dbReference>
<organism evidence="7 8">
    <name type="scientific">Paenibacillus agilis</name>
    <dbReference type="NCBI Taxonomy" id="3020863"/>
    <lineage>
        <taxon>Bacteria</taxon>
        <taxon>Bacillati</taxon>
        <taxon>Bacillota</taxon>
        <taxon>Bacilli</taxon>
        <taxon>Bacillales</taxon>
        <taxon>Paenibacillaceae</taxon>
        <taxon>Paenibacillus</taxon>
    </lineage>
</organism>
<dbReference type="InterPro" id="IPR029063">
    <property type="entry name" value="SAM-dependent_MTases_sf"/>
</dbReference>
<reference evidence="7 8" key="1">
    <citation type="submission" date="2019-07" db="EMBL/GenBank/DDBJ databases">
        <authorList>
            <person name="Kim J."/>
        </authorList>
    </citation>
    <scope>NUCLEOTIDE SEQUENCE [LARGE SCALE GENOMIC DNA]</scope>
    <source>
        <strain evidence="7 8">N4</strain>
    </source>
</reference>
<dbReference type="Pfam" id="PF00535">
    <property type="entry name" value="Glycos_transf_2"/>
    <property type="match status" value="1"/>
</dbReference>
<evidence type="ECO:0000313" key="8">
    <source>
        <dbReference type="Proteomes" id="UP000318102"/>
    </source>
</evidence>
<keyword evidence="5" id="KW-0802">TPR repeat</keyword>
<dbReference type="Pfam" id="PF13489">
    <property type="entry name" value="Methyltransf_23"/>
    <property type="match status" value="1"/>
</dbReference>
<gene>
    <name evidence="7" type="ORF">FPZ44_16800</name>
</gene>
<dbReference type="InterPro" id="IPR029044">
    <property type="entry name" value="Nucleotide-diphossugar_trans"/>
</dbReference>
<dbReference type="AlphaFoldDB" id="A0A559IPD4"/>
<dbReference type="Gene3D" id="1.25.40.10">
    <property type="entry name" value="Tetratricopeptide repeat domain"/>
    <property type="match status" value="1"/>
</dbReference>
<keyword evidence="3" id="KW-0328">Glycosyltransferase</keyword>
<evidence type="ECO:0000256" key="2">
    <source>
        <dbReference type="ARBA" id="ARBA00006739"/>
    </source>
</evidence>